<dbReference type="EMBL" id="CP001929">
    <property type="protein sequence ID" value="ADI39321.1"/>
    <property type="molecule type" value="Genomic_DNA"/>
</dbReference>
<dbReference type="OrthoDB" id="10001615at2"/>
<reference evidence="1 2" key="1">
    <citation type="journal article" date="2010" name="PLoS ONE">
        <title>The Waddlia genome: a window into chlamydial biology.</title>
        <authorList>
            <person name="Bertelli C."/>
            <person name="Collyn F."/>
            <person name="Croxatto A."/>
            <person name="Ruckert C."/>
            <person name="Polkinghorne A."/>
            <person name="Kebbi-Beghdadi C."/>
            <person name="Goesmann A."/>
            <person name="Vaughan L."/>
            <person name="Greub G."/>
        </authorList>
    </citation>
    <scope>NUCLEOTIDE SEQUENCE [LARGE SCALE GENOMIC DNA]</scope>
    <source>
        <strain evidence="2">ATCC VR-1470 / WSU 86-1044</strain>
        <plasmid evidence="2">Plasmid pWc</plasmid>
    </source>
</reference>
<keyword evidence="2" id="KW-1185">Reference proteome</keyword>
<dbReference type="Proteomes" id="UP000001505">
    <property type="component" value="Plasmid pWc"/>
</dbReference>
<dbReference type="HOGENOM" id="CLU_2721250_0_0_0"/>
<protein>
    <submittedName>
        <fullName evidence="1">Uncharacterized protein</fullName>
    </submittedName>
</protein>
<evidence type="ECO:0000313" key="1">
    <source>
        <dbReference type="EMBL" id="ADI39321.1"/>
    </source>
</evidence>
<gene>
    <name evidence="1" type="ordered locus">wcw_p0010</name>
</gene>
<proteinExistence type="predicted"/>
<keyword evidence="1" id="KW-0614">Plasmid</keyword>
<sequence>MNRTNKNRISKLESGITEVGRHKSALVIYDPNVDYEKDLAKIDADVVLALPDNGRKDLKNGVVIGSCVVSYC</sequence>
<name>D6YX15_WADCW</name>
<organism evidence="1 2">
    <name type="scientific">Waddlia chondrophila (strain ATCC VR-1470 / WSU 86-1044)</name>
    <dbReference type="NCBI Taxonomy" id="716544"/>
    <lineage>
        <taxon>Bacteria</taxon>
        <taxon>Pseudomonadati</taxon>
        <taxon>Chlamydiota</taxon>
        <taxon>Chlamydiia</taxon>
        <taxon>Parachlamydiales</taxon>
        <taxon>Waddliaceae</taxon>
        <taxon>Waddlia</taxon>
    </lineage>
</organism>
<dbReference type="KEGG" id="wch:wcw_p0010"/>
<dbReference type="RefSeq" id="WP_013183012.1">
    <property type="nucleotide sequence ID" value="NC_014226.1"/>
</dbReference>
<evidence type="ECO:0000313" key="2">
    <source>
        <dbReference type="Proteomes" id="UP000001505"/>
    </source>
</evidence>
<accession>D6YX15</accession>
<geneLocation type="plasmid" evidence="1 2">
    <name>pWc</name>
</geneLocation>
<dbReference type="AlphaFoldDB" id="D6YX15"/>